<proteinExistence type="predicted"/>
<sequence length="128" mass="13731">MHTNRGHAGSFGYEREHYDVSQTIAEQVLLPAVRKAPPETLVISDGFSCRHQIRDGTGRRAMHPAEVVALALERRADASIGLTERRYLDPAAQVTPAQVAQVAQVAAGVAAVAAIGALGALALRQRRR</sequence>
<accession>A0A9X1RSD6</accession>
<evidence type="ECO:0000256" key="1">
    <source>
        <dbReference type="SAM" id="Phobius"/>
    </source>
</evidence>
<gene>
    <name evidence="2" type="ORF">L5014_17360</name>
</gene>
<dbReference type="Proteomes" id="UP001139308">
    <property type="component" value="Unassembled WGS sequence"/>
</dbReference>
<keyword evidence="1" id="KW-0472">Membrane</keyword>
<reference evidence="2" key="1">
    <citation type="submission" date="2022-01" db="EMBL/GenBank/DDBJ databases">
        <title>Genome sequence and assembly of Parabukholderia sp. RG36.</title>
        <authorList>
            <person name="Chhetri G."/>
        </authorList>
    </citation>
    <scope>NUCLEOTIDE SEQUENCE</scope>
    <source>
        <strain evidence="2">RG36</strain>
    </source>
</reference>
<evidence type="ECO:0000313" key="3">
    <source>
        <dbReference type="Proteomes" id="UP001139308"/>
    </source>
</evidence>
<protein>
    <submittedName>
        <fullName evidence="2">Uncharacterized protein</fullName>
    </submittedName>
</protein>
<keyword evidence="1" id="KW-1133">Transmembrane helix</keyword>
<comment type="caution">
    <text evidence="2">The sequence shown here is derived from an EMBL/GenBank/DDBJ whole genome shotgun (WGS) entry which is preliminary data.</text>
</comment>
<dbReference type="EMBL" id="JAKLJA010000013">
    <property type="protein sequence ID" value="MCG5075111.1"/>
    <property type="molecule type" value="Genomic_DNA"/>
</dbReference>
<evidence type="ECO:0000313" key="2">
    <source>
        <dbReference type="EMBL" id="MCG5075111.1"/>
    </source>
</evidence>
<keyword evidence="3" id="KW-1185">Reference proteome</keyword>
<organism evidence="2 3">
    <name type="scientific">Paraburkholderia tagetis</name>
    <dbReference type="NCBI Taxonomy" id="2913261"/>
    <lineage>
        <taxon>Bacteria</taxon>
        <taxon>Pseudomonadati</taxon>
        <taxon>Pseudomonadota</taxon>
        <taxon>Betaproteobacteria</taxon>
        <taxon>Burkholderiales</taxon>
        <taxon>Burkholderiaceae</taxon>
        <taxon>Paraburkholderia</taxon>
    </lineage>
</organism>
<dbReference type="AlphaFoldDB" id="A0A9X1RSD6"/>
<keyword evidence="1" id="KW-0812">Transmembrane</keyword>
<name>A0A9X1RSD6_9BURK</name>
<dbReference type="RefSeq" id="WP_238464967.1">
    <property type="nucleotide sequence ID" value="NZ_JAKLJA010000013.1"/>
</dbReference>
<feature type="transmembrane region" description="Helical" evidence="1">
    <location>
        <begin position="102"/>
        <end position="123"/>
    </location>
</feature>